<comment type="similarity">
    <text evidence="4 14">Belongs to the cytochrome P450 family.</text>
</comment>
<proteinExistence type="inferred from homology"/>
<evidence type="ECO:0008006" key="18">
    <source>
        <dbReference type="Google" id="ProtNLM"/>
    </source>
</evidence>
<name>A0AAW0W4Z6_CHEQU</name>
<gene>
    <name evidence="16" type="ORF">OTU49_011354</name>
</gene>
<dbReference type="PANTHER" id="PTHR24291">
    <property type="entry name" value="CYTOCHROME P450 FAMILY 4"/>
    <property type="match status" value="1"/>
</dbReference>
<dbReference type="AlphaFoldDB" id="A0AAW0W4Z6"/>
<dbReference type="GO" id="GO:0005789">
    <property type="term" value="C:endoplasmic reticulum membrane"/>
    <property type="evidence" value="ECO:0007669"/>
    <property type="project" value="UniProtKB-SubCell"/>
</dbReference>
<keyword evidence="15" id="KW-0812">Transmembrane</keyword>
<evidence type="ECO:0000313" key="16">
    <source>
        <dbReference type="EMBL" id="KAK8724366.1"/>
    </source>
</evidence>
<evidence type="ECO:0000256" key="12">
    <source>
        <dbReference type="ARBA" id="ARBA00023136"/>
    </source>
</evidence>
<dbReference type="InterPro" id="IPR002401">
    <property type="entry name" value="Cyt_P450_E_grp-I"/>
</dbReference>
<dbReference type="Gene3D" id="1.10.630.10">
    <property type="entry name" value="Cytochrome P450"/>
    <property type="match status" value="1"/>
</dbReference>
<evidence type="ECO:0000256" key="6">
    <source>
        <dbReference type="ARBA" id="ARBA00022723"/>
    </source>
</evidence>
<keyword evidence="10 13" id="KW-0408">Iron</keyword>
<dbReference type="Proteomes" id="UP001445076">
    <property type="component" value="Unassembled WGS sequence"/>
</dbReference>
<reference evidence="16 17" key="1">
    <citation type="journal article" date="2024" name="BMC Genomics">
        <title>Genome assembly of redclaw crayfish (Cherax quadricarinatus) provides insights into its immune adaptation and hypoxia tolerance.</title>
        <authorList>
            <person name="Liu Z."/>
            <person name="Zheng J."/>
            <person name="Li H."/>
            <person name="Fang K."/>
            <person name="Wang S."/>
            <person name="He J."/>
            <person name="Zhou D."/>
            <person name="Weng S."/>
            <person name="Chi M."/>
            <person name="Gu Z."/>
            <person name="He J."/>
            <person name="Li F."/>
            <person name="Wang M."/>
        </authorList>
    </citation>
    <scope>NUCLEOTIDE SEQUENCE [LARGE SCALE GENOMIC DNA]</scope>
    <source>
        <strain evidence="16">ZL_2023a</strain>
    </source>
</reference>
<dbReference type="InterPro" id="IPR001128">
    <property type="entry name" value="Cyt_P450"/>
</dbReference>
<dbReference type="SUPFAM" id="SSF48264">
    <property type="entry name" value="Cytochrome P450"/>
    <property type="match status" value="1"/>
</dbReference>
<evidence type="ECO:0000256" key="1">
    <source>
        <dbReference type="ARBA" id="ARBA00001971"/>
    </source>
</evidence>
<evidence type="ECO:0000256" key="13">
    <source>
        <dbReference type="PIRSR" id="PIRSR602401-1"/>
    </source>
</evidence>
<evidence type="ECO:0000256" key="7">
    <source>
        <dbReference type="ARBA" id="ARBA00022824"/>
    </source>
</evidence>
<dbReference type="PRINTS" id="PR00385">
    <property type="entry name" value="P450"/>
</dbReference>
<dbReference type="PRINTS" id="PR00463">
    <property type="entry name" value="EP450I"/>
</dbReference>
<comment type="cofactor">
    <cofactor evidence="1 13">
        <name>heme</name>
        <dbReference type="ChEBI" id="CHEBI:30413"/>
    </cofactor>
</comment>
<dbReference type="GO" id="GO:0020037">
    <property type="term" value="F:heme binding"/>
    <property type="evidence" value="ECO:0007669"/>
    <property type="project" value="InterPro"/>
</dbReference>
<dbReference type="InterPro" id="IPR036396">
    <property type="entry name" value="Cyt_P450_sf"/>
</dbReference>
<organism evidence="16 17">
    <name type="scientific">Cherax quadricarinatus</name>
    <name type="common">Australian red claw crayfish</name>
    <dbReference type="NCBI Taxonomy" id="27406"/>
    <lineage>
        <taxon>Eukaryota</taxon>
        <taxon>Metazoa</taxon>
        <taxon>Ecdysozoa</taxon>
        <taxon>Arthropoda</taxon>
        <taxon>Crustacea</taxon>
        <taxon>Multicrustacea</taxon>
        <taxon>Malacostraca</taxon>
        <taxon>Eumalacostraca</taxon>
        <taxon>Eucarida</taxon>
        <taxon>Decapoda</taxon>
        <taxon>Pleocyemata</taxon>
        <taxon>Astacidea</taxon>
        <taxon>Parastacoidea</taxon>
        <taxon>Parastacidae</taxon>
        <taxon>Cherax</taxon>
    </lineage>
</organism>
<keyword evidence="6 13" id="KW-0479">Metal-binding</keyword>
<keyword evidence="17" id="KW-1185">Reference proteome</keyword>
<evidence type="ECO:0000256" key="14">
    <source>
        <dbReference type="RuleBase" id="RU000461"/>
    </source>
</evidence>
<evidence type="ECO:0000256" key="5">
    <source>
        <dbReference type="ARBA" id="ARBA00022617"/>
    </source>
</evidence>
<keyword evidence="15" id="KW-1133">Transmembrane helix</keyword>
<feature type="transmembrane region" description="Helical" evidence="15">
    <location>
        <begin position="16"/>
        <end position="34"/>
    </location>
</feature>
<sequence>MLWLGSDTLEWAKTDLLIILAITALVIYSLVLFFKRQQKVWLLDQLPGPRGLPILGNLLFLNVEPSELFQRLMKVAGMGEVARMWRLHMPYCFLSSARTVEVILSSQKHIDKSWDYELLHPWLGLSLLTSTGSHWQTRRKLLTPAFHFKILEQFVDVFNKQSSKLVSILQKKADGKPFDIFDDITLCVLDALCETAMGRSINAQDDRNSEYVQAVKRITALIQYQEFRPWLRNDFLFKLLGYAKEYDACLKILHNMSTSTIREKKKYLKNNKNKTAVHQEDDVLGKKKRLAFLDLLLEYAEDNPEFTEEEIRKEVDTFMFAGHDTTASAVNWTLYNLGLHPDIQDRVQEEVDDIFGQSDAPATLDDVRQMKYTEMCIKESIRIFPPVPIVFREIKEDVVINNYRIPAGTTIALAIYKLHRDPEQFPDPEVFDPDRFLLENVNKRHPYSYVPFSAGPRNCIGQKFAMMEMKILVSSILRKYRVESVTPREHLKLINELILRPLNGNILKIFPRTQ</sequence>
<dbReference type="GO" id="GO:0005506">
    <property type="term" value="F:iron ion binding"/>
    <property type="evidence" value="ECO:0007669"/>
    <property type="project" value="InterPro"/>
</dbReference>
<evidence type="ECO:0000256" key="2">
    <source>
        <dbReference type="ARBA" id="ARBA00004174"/>
    </source>
</evidence>
<evidence type="ECO:0000256" key="3">
    <source>
        <dbReference type="ARBA" id="ARBA00004406"/>
    </source>
</evidence>
<keyword evidence="12 15" id="KW-0472">Membrane</keyword>
<dbReference type="PROSITE" id="PS00086">
    <property type="entry name" value="CYTOCHROME_P450"/>
    <property type="match status" value="1"/>
</dbReference>
<evidence type="ECO:0000256" key="11">
    <source>
        <dbReference type="ARBA" id="ARBA00023033"/>
    </source>
</evidence>
<evidence type="ECO:0000256" key="4">
    <source>
        <dbReference type="ARBA" id="ARBA00010617"/>
    </source>
</evidence>
<evidence type="ECO:0000256" key="10">
    <source>
        <dbReference type="ARBA" id="ARBA00023004"/>
    </source>
</evidence>
<keyword evidence="7" id="KW-0256">Endoplasmic reticulum</keyword>
<feature type="binding site" description="axial binding residue" evidence="13">
    <location>
        <position position="459"/>
    </location>
    <ligand>
        <name>heme</name>
        <dbReference type="ChEBI" id="CHEBI:30413"/>
    </ligand>
    <ligandPart>
        <name>Fe</name>
        <dbReference type="ChEBI" id="CHEBI:18248"/>
    </ligandPart>
</feature>
<keyword evidence="9 14" id="KW-0560">Oxidoreductase</keyword>
<accession>A0AAW0W4Z6</accession>
<evidence type="ECO:0000256" key="15">
    <source>
        <dbReference type="SAM" id="Phobius"/>
    </source>
</evidence>
<dbReference type="EMBL" id="JARKIK010000086">
    <property type="protein sequence ID" value="KAK8724366.1"/>
    <property type="molecule type" value="Genomic_DNA"/>
</dbReference>
<dbReference type="InterPro" id="IPR017972">
    <property type="entry name" value="Cyt_P450_CS"/>
</dbReference>
<keyword evidence="8" id="KW-0492">Microsome</keyword>
<keyword evidence="5 13" id="KW-0349">Heme</keyword>
<dbReference type="CDD" id="cd20628">
    <property type="entry name" value="CYP4"/>
    <property type="match status" value="1"/>
</dbReference>
<comment type="caution">
    <text evidence="16">The sequence shown here is derived from an EMBL/GenBank/DDBJ whole genome shotgun (WGS) entry which is preliminary data.</text>
</comment>
<dbReference type="InterPro" id="IPR050196">
    <property type="entry name" value="Cytochrome_P450_Monoox"/>
</dbReference>
<dbReference type="Pfam" id="PF00067">
    <property type="entry name" value="p450"/>
    <property type="match status" value="1"/>
</dbReference>
<dbReference type="GO" id="GO:0004497">
    <property type="term" value="F:monooxygenase activity"/>
    <property type="evidence" value="ECO:0007669"/>
    <property type="project" value="UniProtKB-KW"/>
</dbReference>
<keyword evidence="11 14" id="KW-0503">Monooxygenase</keyword>
<dbReference type="PANTHER" id="PTHR24291:SF189">
    <property type="entry name" value="CYTOCHROME P450 4C3-RELATED"/>
    <property type="match status" value="1"/>
</dbReference>
<protein>
    <recommendedName>
        <fullName evidence="18">Cytochrome P450</fullName>
    </recommendedName>
</protein>
<evidence type="ECO:0000313" key="17">
    <source>
        <dbReference type="Proteomes" id="UP001445076"/>
    </source>
</evidence>
<comment type="subcellular location">
    <subcellularLocation>
        <location evidence="3">Endoplasmic reticulum membrane</location>
        <topology evidence="3">Peripheral membrane protein</topology>
    </subcellularLocation>
    <subcellularLocation>
        <location evidence="2">Microsome membrane</location>
        <topology evidence="2">Peripheral membrane protein</topology>
    </subcellularLocation>
</comment>
<dbReference type="GO" id="GO:0016705">
    <property type="term" value="F:oxidoreductase activity, acting on paired donors, with incorporation or reduction of molecular oxygen"/>
    <property type="evidence" value="ECO:0007669"/>
    <property type="project" value="InterPro"/>
</dbReference>
<evidence type="ECO:0000256" key="8">
    <source>
        <dbReference type="ARBA" id="ARBA00022848"/>
    </source>
</evidence>
<evidence type="ECO:0000256" key="9">
    <source>
        <dbReference type="ARBA" id="ARBA00023002"/>
    </source>
</evidence>
<dbReference type="FunFam" id="1.10.630.10:FF:000182">
    <property type="entry name" value="Cytochrome P450 3A4"/>
    <property type="match status" value="1"/>
</dbReference>